<dbReference type="GO" id="GO:0042158">
    <property type="term" value="P:lipoprotein biosynthetic process"/>
    <property type="evidence" value="ECO:0007669"/>
    <property type="project" value="UniProtKB-UniRule"/>
</dbReference>
<dbReference type="PANTHER" id="PTHR38686:SF1">
    <property type="entry name" value="APOLIPOPROTEIN N-ACYLTRANSFERASE"/>
    <property type="match status" value="1"/>
</dbReference>
<dbReference type="STRING" id="1797.RMCT_4476"/>
<keyword evidence="7 8" id="KW-0012">Acyltransferase</keyword>
<comment type="function">
    <text evidence="8">Catalyzes the phospholipid dependent N-acylation of the N-terminal cysteine of apolipoprotein, the last step in lipoprotein maturation.</text>
</comment>
<dbReference type="NCBIfam" id="TIGR00546">
    <property type="entry name" value="lnt"/>
    <property type="match status" value="1"/>
</dbReference>
<keyword evidence="4 8" id="KW-0812">Transmembrane</keyword>
<feature type="transmembrane region" description="Helical" evidence="8">
    <location>
        <begin position="575"/>
        <end position="605"/>
    </location>
</feature>
<keyword evidence="5 8" id="KW-1133">Transmembrane helix</keyword>
<dbReference type="EMBL" id="BCTB01000053">
    <property type="protein sequence ID" value="GAT17507.1"/>
    <property type="molecule type" value="Genomic_DNA"/>
</dbReference>
<dbReference type="GO" id="GO:0005886">
    <property type="term" value="C:plasma membrane"/>
    <property type="evidence" value="ECO:0007669"/>
    <property type="project" value="UniProtKB-SubCell"/>
</dbReference>
<dbReference type="SUPFAM" id="SSF103473">
    <property type="entry name" value="MFS general substrate transporter"/>
    <property type="match status" value="1"/>
</dbReference>
<evidence type="ECO:0000313" key="10">
    <source>
        <dbReference type="EMBL" id="GAT17507.1"/>
    </source>
</evidence>
<dbReference type="Proteomes" id="UP000069654">
    <property type="component" value="Unassembled WGS sequence"/>
</dbReference>
<evidence type="ECO:0000256" key="3">
    <source>
        <dbReference type="ARBA" id="ARBA00022679"/>
    </source>
</evidence>
<dbReference type="InterPro" id="IPR004563">
    <property type="entry name" value="Apolipo_AcylTrfase"/>
</dbReference>
<dbReference type="PANTHER" id="PTHR38686">
    <property type="entry name" value="APOLIPOPROTEIN N-ACYLTRANSFERASE"/>
    <property type="match status" value="1"/>
</dbReference>
<feature type="transmembrane region" description="Helical" evidence="8">
    <location>
        <begin position="97"/>
        <end position="116"/>
    </location>
</feature>
<feature type="domain" description="CN hydrolase" evidence="9">
    <location>
        <begin position="650"/>
        <end position="888"/>
    </location>
</feature>
<evidence type="ECO:0000256" key="5">
    <source>
        <dbReference type="ARBA" id="ARBA00022989"/>
    </source>
</evidence>
<comment type="subcellular location">
    <subcellularLocation>
        <location evidence="1 8">Cell membrane</location>
        <topology evidence="1 8">Multi-pass membrane protein</topology>
    </subcellularLocation>
</comment>
<evidence type="ECO:0000256" key="7">
    <source>
        <dbReference type="ARBA" id="ARBA00023315"/>
    </source>
</evidence>
<keyword evidence="6 8" id="KW-0472">Membrane</keyword>
<feature type="transmembrane region" description="Helical" evidence="8">
    <location>
        <begin position="301"/>
        <end position="320"/>
    </location>
</feature>
<dbReference type="Pfam" id="PF20154">
    <property type="entry name" value="LNT_N"/>
    <property type="match status" value="1"/>
</dbReference>
<feature type="transmembrane region" description="Helical" evidence="8">
    <location>
        <begin position="365"/>
        <end position="388"/>
    </location>
</feature>
<comment type="caution">
    <text evidence="8">Lacks conserved residue(s) required for the propagation of feature annotation.</text>
</comment>
<feature type="transmembrane region" description="Helical" evidence="8">
    <location>
        <begin position="504"/>
        <end position="524"/>
    </location>
</feature>
<protein>
    <recommendedName>
        <fullName evidence="8">Apolipoprotein N-acyltransferase</fullName>
        <shortName evidence="8">ALP N-acyltransferase</shortName>
        <ecNumber evidence="8">2.3.1.269</ecNumber>
    </recommendedName>
</protein>
<dbReference type="EC" id="2.3.1.269" evidence="8"/>
<organism evidence="10 11">
    <name type="scientific">Mycolicibacterium thermoresistibile</name>
    <name type="common">Mycobacterium thermoresistibile</name>
    <dbReference type="NCBI Taxonomy" id="1797"/>
    <lineage>
        <taxon>Bacteria</taxon>
        <taxon>Bacillati</taxon>
        <taxon>Actinomycetota</taxon>
        <taxon>Actinomycetes</taxon>
        <taxon>Mycobacteriales</taxon>
        <taxon>Mycobacteriaceae</taxon>
        <taxon>Mycolicibacterium</taxon>
    </lineage>
</organism>
<dbReference type="GO" id="GO:0022857">
    <property type="term" value="F:transmembrane transporter activity"/>
    <property type="evidence" value="ECO:0007669"/>
    <property type="project" value="InterPro"/>
</dbReference>
<reference evidence="11" key="2">
    <citation type="submission" date="2016-02" db="EMBL/GenBank/DDBJ databases">
        <title>Draft genome sequence of five rapidly growing Mycobacterium species.</title>
        <authorList>
            <person name="Katahira K."/>
            <person name="Gotou Y."/>
            <person name="Iida K."/>
            <person name="Ogura Y."/>
            <person name="Hayashi T."/>
        </authorList>
    </citation>
    <scope>NUCLEOTIDE SEQUENCE [LARGE SCALE GENOMIC DNA]</scope>
    <source>
        <strain evidence="11">JCM6362</strain>
    </source>
</reference>
<feature type="transmembrane region" description="Helical" evidence="8">
    <location>
        <begin position="185"/>
        <end position="202"/>
    </location>
</feature>
<evidence type="ECO:0000256" key="1">
    <source>
        <dbReference type="ARBA" id="ARBA00004651"/>
    </source>
</evidence>
<accession>A0A100XJB6</accession>
<dbReference type="OrthoDB" id="9804277at2"/>
<keyword evidence="3 8" id="KW-0808">Transferase</keyword>
<name>A0A100XJB6_MYCTH</name>
<feature type="transmembrane region" description="Helical" evidence="8">
    <location>
        <begin position="612"/>
        <end position="629"/>
    </location>
</feature>
<dbReference type="InterPro" id="IPR036259">
    <property type="entry name" value="MFS_trans_sf"/>
</dbReference>
<comment type="catalytic activity">
    <reaction evidence="8">
        <text>N-terminal S-1,2-diacyl-sn-glyceryl-L-cysteinyl-[lipoprotein] + a glycerophospholipid = N-acyl-S-1,2-diacyl-sn-glyceryl-L-cysteinyl-[lipoprotein] + a 2-acyl-sn-glycero-3-phospholipid + H(+)</text>
        <dbReference type="Rhea" id="RHEA:48228"/>
        <dbReference type="Rhea" id="RHEA-COMP:14681"/>
        <dbReference type="Rhea" id="RHEA-COMP:14684"/>
        <dbReference type="ChEBI" id="CHEBI:15378"/>
        <dbReference type="ChEBI" id="CHEBI:136912"/>
        <dbReference type="ChEBI" id="CHEBI:140656"/>
        <dbReference type="ChEBI" id="CHEBI:140657"/>
        <dbReference type="ChEBI" id="CHEBI:140660"/>
        <dbReference type="EC" id="2.3.1.269"/>
    </reaction>
</comment>
<gene>
    <name evidence="8" type="primary">lnt</name>
    <name evidence="10" type="ORF">RMCT_4476</name>
</gene>
<dbReference type="SUPFAM" id="SSF56317">
    <property type="entry name" value="Carbon-nitrogen hydrolase"/>
    <property type="match status" value="1"/>
</dbReference>
<dbReference type="PROSITE" id="PS50263">
    <property type="entry name" value="CN_HYDROLASE"/>
    <property type="match status" value="1"/>
</dbReference>
<evidence type="ECO:0000256" key="4">
    <source>
        <dbReference type="ARBA" id="ARBA00022692"/>
    </source>
</evidence>
<comment type="caution">
    <text evidence="10">The sequence shown here is derived from an EMBL/GenBank/DDBJ whole genome shotgun (WGS) entry which is preliminary data.</text>
</comment>
<proteinExistence type="inferred from homology"/>
<evidence type="ECO:0000256" key="8">
    <source>
        <dbReference type="HAMAP-Rule" id="MF_01148"/>
    </source>
</evidence>
<dbReference type="HAMAP" id="MF_01148">
    <property type="entry name" value="Lnt"/>
    <property type="match status" value="1"/>
</dbReference>
<dbReference type="InterPro" id="IPR036526">
    <property type="entry name" value="C-N_Hydrolase_sf"/>
</dbReference>
<reference evidence="10 11" key="1">
    <citation type="journal article" date="2016" name="Genome Announc.">
        <title>Draft Genome Sequences of Five Rapidly Growing Mycobacterium Species, M. thermoresistibile, M. fortuitum subsp. acetamidolyticum, M. canariasense, M. brisbanense, and M. novocastrense.</title>
        <authorList>
            <person name="Katahira K."/>
            <person name="Ogura Y."/>
            <person name="Gotoh Y."/>
            <person name="Hayashi T."/>
        </authorList>
    </citation>
    <scope>NUCLEOTIDE SEQUENCE [LARGE SCALE GENOMIC DNA]</scope>
    <source>
        <strain evidence="10 11">JCM6362</strain>
    </source>
</reference>
<dbReference type="InterPro" id="IPR003010">
    <property type="entry name" value="C-N_Hydrolase"/>
</dbReference>
<dbReference type="Pfam" id="PF07690">
    <property type="entry name" value="MFS_1"/>
    <property type="match status" value="1"/>
</dbReference>
<dbReference type="AlphaFoldDB" id="A0A100XJB6"/>
<feature type="transmembrane region" description="Helical" evidence="8">
    <location>
        <begin position="159"/>
        <end position="179"/>
    </location>
</feature>
<comment type="pathway">
    <text evidence="8">Protein modification; lipoprotein biosynthesis (N-acyl transfer).</text>
</comment>
<feature type="transmembrane region" description="Helical" evidence="8">
    <location>
        <begin position="66"/>
        <end position="88"/>
    </location>
</feature>
<feature type="transmembrane region" description="Helical" evidence="8">
    <location>
        <begin position="122"/>
        <end position="138"/>
    </location>
</feature>
<dbReference type="GO" id="GO:0016410">
    <property type="term" value="F:N-acyltransferase activity"/>
    <property type="evidence" value="ECO:0007669"/>
    <property type="project" value="UniProtKB-UniRule"/>
</dbReference>
<dbReference type="Gene3D" id="3.60.110.10">
    <property type="entry name" value="Carbon-nitrogen hydrolase"/>
    <property type="match status" value="1"/>
</dbReference>
<dbReference type="InterPro" id="IPR045378">
    <property type="entry name" value="LNT_N"/>
</dbReference>
<dbReference type="CDD" id="cd07571">
    <property type="entry name" value="ALP_N-acyl_transferase"/>
    <property type="match status" value="1"/>
</dbReference>
<dbReference type="InterPro" id="IPR011701">
    <property type="entry name" value="MFS"/>
</dbReference>
<feature type="transmembrane region" description="Helical" evidence="8">
    <location>
        <begin position="456"/>
        <end position="473"/>
    </location>
</feature>
<comment type="similarity">
    <text evidence="8">Belongs to the CN hydrolase family. Apolipoprotein N-acyltransferase subfamily.</text>
</comment>
<dbReference type="UniPathway" id="UPA00666"/>
<evidence type="ECO:0000259" key="9">
    <source>
        <dbReference type="PROSITE" id="PS50263"/>
    </source>
</evidence>
<feature type="transmembrane region" description="Helical" evidence="8">
    <location>
        <begin position="276"/>
        <end position="294"/>
    </location>
</feature>
<sequence>MTAPPAGAGPVSGGRGWRDARALLAGPLRPLVGGQCLGQFADGLAQITFAQFVLFEVEQGATPARIAAVLAVTLLPFSLVGPFAGVLIDRWDRRRTLIVVSLLRALLAVAAIGTVVTESRPAAFLGVLLLLSSSRFVLAAKGAALPRTVPREALVTGNAVSALAGMSASFVGAVGGSLFVGHSTAAGFLIAAALYLAAAAVFTRLPDIGGGFAEPLLSRLRALLAELIDGLRTAAGDTAIRWPLAAVAAHRLLLGAGFVVLVLIADSRYQLEVAGYGLALAATGLAAFAGTLLAPPLARRYSPTVLVPAAFLPAAAAAYVGGLYPSLAVLIASVSVVGFAFQLLKISVDALVGGAAADVTRGRVFAVYDVLYNVAFIVAGLLMVPLWRQDRERALLWLVAAGFVMGWLVVQAVMIRSTPPVGRPVAAGRPRPAGLLAAVVAGVVPVPAFPAPALWWLAWIAVVPLLLVVRAAATPGDGAARAWCGMTAYIVATQYWLAPSAGPGLIGMGLLLGALWLPWGWVTHRLLAGRVTGRRMLTAVLLLPSAWVLAEAARSGQSLGGPWALLGTSQWNQPALLASAAWGGVWLTSFLIMAVNVAVAAALIGGSGRDRTVALTVAAACVAIGPAAACTSRPAGSSGPAGSSLEAGAVRVALVQPGDIVVAEDRTVAAEAITASLGAQRPDLVVWGESSVGRDLAGDPETTARLTGLSRRIGADLLVNVDARAPSGGIHKTAVLIGPDGMLGSYQKVRLVPFGETVPLRPVLEPITRHTKAAVEDRRHGAGPAVLHTDGLTIGPLISFETTFPDLTRRQVLLGADLLAYQSSTSTFQGSWAQPQLAGMVAVRAVESGRPAVHAALSGVSSAFDARGRRLGWLPATERGALVLDVPLDSVETGYSRLGDWVPALAAVLLAAGAFRLTVRRARDG</sequence>
<keyword evidence="2 8" id="KW-1003">Cell membrane</keyword>
<evidence type="ECO:0000256" key="6">
    <source>
        <dbReference type="ARBA" id="ARBA00023136"/>
    </source>
</evidence>
<dbReference type="Gene3D" id="1.20.1250.20">
    <property type="entry name" value="MFS general substrate transporter like domains"/>
    <property type="match status" value="2"/>
</dbReference>
<feature type="transmembrane region" description="Helical" evidence="8">
    <location>
        <begin position="394"/>
        <end position="413"/>
    </location>
</feature>
<evidence type="ECO:0000256" key="2">
    <source>
        <dbReference type="ARBA" id="ARBA00022475"/>
    </source>
</evidence>
<keyword evidence="10" id="KW-0449">Lipoprotein</keyword>
<feature type="transmembrane region" description="Helical" evidence="8">
    <location>
        <begin position="242"/>
        <end position="264"/>
    </location>
</feature>
<evidence type="ECO:0000313" key="11">
    <source>
        <dbReference type="Proteomes" id="UP000069654"/>
    </source>
</evidence>
<dbReference type="Pfam" id="PF00795">
    <property type="entry name" value="CN_hydrolase"/>
    <property type="match status" value="1"/>
</dbReference>